<accession>A0A5E4M7V1</accession>
<evidence type="ECO:0000313" key="2">
    <source>
        <dbReference type="Proteomes" id="UP000325440"/>
    </source>
</evidence>
<dbReference type="AlphaFoldDB" id="A0A5E4M7V1"/>
<reference evidence="1 2" key="1">
    <citation type="submission" date="2019-08" db="EMBL/GenBank/DDBJ databases">
        <authorList>
            <person name="Alioto T."/>
            <person name="Alioto T."/>
            <person name="Gomez Garrido J."/>
        </authorList>
    </citation>
    <scope>NUCLEOTIDE SEQUENCE [LARGE SCALE GENOMIC DNA]</scope>
</reference>
<dbReference type="OrthoDB" id="6626613at2759"/>
<dbReference type="Proteomes" id="UP000325440">
    <property type="component" value="Unassembled WGS sequence"/>
</dbReference>
<name>A0A5E4M7V1_9HEMI</name>
<organism evidence="1 2">
    <name type="scientific">Cinara cedri</name>
    <dbReference type="NCBI Taxonomy" id="506608"/>
    <lineage>
        <taxon>Eukaryota</taxon>
        <taxon>Metazoa</taxon>
        <taxon>Ecdysozoa</taxon>
        <taxon>Arthropoda</taxon>
        <taxon>Hexapoda</taxon>
        <taxon>Insecta</taxon>
        <taxon>Pterygota</taxon>
        <taxon>Neoptera</taxon>
        <taxon>Paraneoptera</taxon>
        <taxon>Hemiptera</taxon>
        <taxon>Sternorrhyncha</taxon>
        <taxon>Aphidomorpha</taxon>
        <taxon>Aphidoidea</taxon>
        <taxon>Aphididae</taxon>
        <taxon>Lachninae</taxon>
        <taxon>Cinara</taxon>
    </lineage>
</organism>
<evidence type="ECO:0000313" key="1">
    <source>
        <dbReference type="EMBL" id="VVC26458.1"/>
    </source>
</evidence>
<protein>
    <submittedName>
        <fullName evidence="1">Uncharacterized protein</fullName>
    </submittedName>
</protein>
<keyword evidence="2" id="KW-1185">Reference proteome</keyword>
<dbReference type="EMBL" id="CABPRJ010000034">
    <property type="protein sequence ID" value="VVC26458.1"/>
    <property type="molecule type" value="Genomic_DNA"/>
</dbReference>
<gene>
    <name evidence="1" type="ORF">CINCED_3A008910</name>
</gene>
<proteinExistence type="predicted"/>
<sequence>MADLIECFIATGSSFNRNHALHYYDAAAEEEMHFKSVPRYRQIIKKKLQKQRSYLARFTDNYYINRVKHPTF</sequence>